<dbReference type="Gene3D" id="3.40.50.1980">
    <property type="entry name" value="Nitrogenase molybdenum iron protein domain"/>
    <property type="match status" value="1"/>
</dbReference>
<dbReference type="InterPro" id="IPR037923">
    <property type="entry name" value="HTH-like"/>
</dbReference>
<feature type="domain" description="Fe/B12 periplasmic-binding" evidence="5">
    <location>
        <begin position="269"/>
        <end position="541"/>
    </location>
</feature>
<dbReference type="EMBL" id="SSOB01000031">
    <property type="protein sequence ID" value="THF75517.1"/>
    <property type="molecule type" value="Genomic_DNA"/>
</dbReference>
<evidence type="ECO:0000256" key="3">
    <source>
        <dbReference type="ARBA" id="ARBA00023163"/>
    </source>
</evidence>
<dbReference type="SUPFAM" id="SSF46689">
    <property type="entry name" value="Homeodomain-like"/>
    <property type="match status" value="2"/>
</dbReference>
<evidence type="ECO:0000313" key="7">
    <source>
        <dbReference type="Proteomes" id="UP000310636"/>
    </source>
</evidence>
<evidence type="ECO:0000259" key="5">
    <source>
        <dbReference type="PROSITE" id="PS50983"/>
    </source>
</evidence>
<feature type="domain" description="HTH araC/xylS-type" evidence="4">
    <location>
        <begin position="167"/>
        <end position="265"/>
    </location>
</feature>
<dbReference type="SMART" id="SM00342">
    <property type="entry name" value="HTH_ARAC"/>
    <property type="match status" value="1"/>
</dbReference>
<keyword evidence="3" id="KW-0804">Transcription</keyword>
<dbReference type="PROSITE" id="PS01124">
    <property type="entry name" value="HTH_ARAC_FAMILY_2"/>
    <property type="match status" value="1"/>
</dbReference>
<gene>
    <name evidence="6" type="ORF">E6C55_21625</name>
</gene>
<proteinExistence type="predicted"/>
<evidence type="ECO:0000256" key="2">
    <source>
        <dbReference type="ARBA" id="ARBA00023125"/>
    </source>
</evidence>
<protein>
    <submittedName>
        <fullName evidence="6">Helix-turn-helix domain-containing protein</fullName>
    </submittedName>
</protein>
<dbReference type="PROSITE" id="PS50983">
    <property type="entry name" value="FE_B12_PBP"/>
    <property type="match status" value="1"/>
</dbReference>
<evidence type="ECO:0000313" key="6">
    <source>
        <dbReference type="EMBL" id="THF75517.1"/>
    </source>
</evidence>
<dbReference type="InterPro" id="IPR009057">
    <property type="entry name" value="Homeodomain-like_sf"/>
</dbReference>
<dbReference type="Proteomes" id="UP000310636">
    <property type="component" value="Unassembled WGS sequence"/>
</dbReference>
<dbReference type="InterPro" id="IPR002491">
    <property type="entry name" value="ABC_transptr_periplasmic_BD"/>
</dbReference>
<dbReference type="PROSITE" id="PS00041">
    <property type="entry name" value="HTH_ARAC_FAMILY_1"/>
    <property type="match status" value="1"/>
</dbReference>
<keyword evidence="2" id="KW-0238">DNA-binding</keyword>
<organism evidence="6 7">
    <name type="scientific">Cohnella fermenti</name>
    <dbReference type="NCBI Taxonomy" id="2565925"/>
    <lineage>
        <taxon>Bacteria</taxon>
        <taxon>Bacillati</taxon>
        <taxon>Bacillota</taxon>
        <taxon>Bacilli</taxon>
        <taxon>Bacillales</taxon>
        <taxon>Paenibacillaceae</taxon>
        <taxon>Cohnella</taxon>
    </lineage>
</organism>
<keyword evidence="1" id="KW-0805">Transcription regulation</keyword>
<dbReference type="Pfam" id="PF01497">
    <property type="entry name" value="Peripla_BP_2"/>
    <property type="match status" value="1"/>
</dbReference>
<evidence type="ECO:0000256" key="1">
    <source>
        <dbReference type="ARBA" id="ARBA00023015"/>
    </source>
</evidence>
<keyword evidence="7" id="KW-1185">Reference proteome</keyword>
<dbReference type="AlphaFoldDB" id="A0A4S4BS24"/>
<name>A0A4S4BS24_9BACL</name>
<dbReference type="SUPFAM" id="SSF53807">
    <property type="entry name" value="Helical backbone' metal receptor"/>
    <property type="match status" value="1"/>
</dbReference>
<accession>A0A4S4BS24</accession>
<evidence type="ECO:0000259" key="4">
    <source>
        <dbReference type="PROSITE" id="PS01124"/>
    </source>
</evidence>
<dbReference type="SUPFAM" id="SSF51215">
    <property type="entry name" value="Regulatory protein AraC"/>
    <property type="match status" value="1"/>
</dbReference>
<dbReference type="GO" id="GO:0003700">
    <property type="term" value="F:DNA-binding transcription factor activity"/>
    <property type="evidence" value="ECO:0007669"/>
    <property type="project" value="InterPro"/>
</dbReference>
<dbReference type="InterPro" id="IPR018060">
    <property type="entry name" value="HTH_AraC"/>
</dbReference>
<reference evidence="6 7" key="1">
    <citation type="submission" date="2019-04" db="EMBL/GenBank/DDBJ databases">
        <title>Cohnella sp. nov. isolated from preserved vegetables.</title>
        <authorList>
            <person name="Lin S.-Y."/>
            <person name="Hung M.-H."/>
            <person name="Young C.-C."/>
        </authorList>
    </citation>
    <scope>NUCLEOTIDE SEQUENCE [LARGE SCALE GENOMIC DNA]</scope>
    <source>
        <strain evidence="6 7">CC-MHH1044</strain>
    </source>
</reference>
<dbReference type="GO" id="GO:0043565">
    <property type="term" value="F:sequence-specific DNA binding"/>
    <property type="evidence" value="ECO:0007669"/>
    <property type="project" value="InterPro"/>
</dbReference>
<dbReference type="Pfam" id="PF12833">
    <property type="entry name" value="HTH_18"/>
    <property type="match status" value="1"/>
</dbReference>
<dbReference type="OrthoDB" id="2660924at2"/>
<dbReference type="InterPro" id="IPR018062">
    <property type="entry name" value="HTH_AraC-typ_CS"/>
</dbReference>
<dbReference type="Gene3D" id="1.10.10.60">
    <property type="entry name" value="Homeodomain-like"/>
    <property type="match status" value="2"/>
</dbReference>
<sequence length="545" mass="61093">MESRFPLYSVNSIRSVYLTSSRPAIELMDRNPAVIAVADGEGSLQAANLSFELKTGSLLLLPRSLPVSLTASRNRPLHVYKLTIGIHERSEPPYALIRESEFVANGKIFLLESAPSILSRMEELFRNRLADSEARHLRNQLLLHQILIELLEAREPKPSPGEQPSMERSLAYLESSSSERITRGLLAEMAGVSPSHYSILFKQLTGLSPNDYLSRLRLNRAKELLLGGSGTLREIAQKVGYKDEFYLSRRFKQQTGASPSGYNGGSIGRIAVLLAPYASHLMLLGVEPTVLLSETNEYVNAEDVQPPRSMKFVNVGSEIEQIRAALVQNGIELIIAADEHLRELGLRAEQLRVVAPVMRISWMELGWREHLRLIASLLRRSDAAEQWLEEFSEEERVARELVHRGELAKEAVTIFVIKPEQLLVYGGRNVGCIIYHSLGLTPPERIRQELEERGDRFHSVPIRISDLPLYAGDRILVIVWPDAAGSTAHSGNVFGSAEWKELPAVKNGRVHELEMDDWVPYNPVSIRLQLRRAVALFTGENIGNQ</sequence>
<dbReference type="PANTHER" id="PTHR43280:SF2">
    <property type="entry name" value="HTH-TYPE TRANSCRIPTIONAL REGULATOR EXSA"/>
    <property type="match status" value="1"/>
</dbReference>
<comment type="caution">
    <text evidence="6">The sequence shown here is derived from an EMBL/GenBank/DDBJ whole genome shotgun (WGS) entry which is preliminary data.</text>
</comment>
<dbReference type="PANTHER" id="PTHR43280">
    <property type="entry name" value="ARAC-FAMILY TRANSCRIPTIONAL REGULATOR"/>
    <property type="match status" value="1"/>
</dbReference>